<dbReference type="AlphaFoldDB" id="A0A853BM06"/>
<dbReference type="Proteomes" id="UP000575985">
    <property type="component" value="Unassembled WGS sequence"/>
</dbReference>
<comment type="caution">
    <text evidence="1">The sequence shown here is derived from an EMBL/GenBank/DDBJ whole genome shotgun (WGS) entry which is preliminary data.</text>
</comment>
<dbReference type="InterPro" id="IPR046016">
    <property type="entry name" value="Dur/DurB-like"/>
</dbReference>
<dbReference type="Pfam" id="PF19398">
    <property type="entry name" value="DurB-like"/>
    <property type="match status" value="1"/>
</dbReference>
<reference evidence="1 2" key="1">
    <citation type="submission" date="2020-07" db="EMBL/GenBank/DDBJ databases">
        <title>Sequencing the genomes of 1000 actinobacteria strains.</title>
        <authorList>
            <person name="Klenk H.-P."/>
        </authorList>
    </citation>
    <scope>NUCLEOTIDE SEQUENCE [LARGE SCALE GENOMIC DNA]</scope>
    <source>
        <strain evidence="1 2">DSM 45927</strain>
    </source>
</reference>
<evidence type="ECO:0000313" key="2">
    <source>
        <dbReference type="Proteomes" id="UP000575985"/>
    </source>
</evidence>
<proteinExistence type="predicted"/>
<accession>A0A853BM06</accession>
<protein>
    <recommendedName>
        <fullName evidence="3">Lantibiotic</fullName>
    </recommendedName>
</protein>
<organism evidence="1 2">
    <name type="scientific">Streptomonospora nanhaiensis</name>
    <dbReference type="NCBI Taxonomy" id="1323731"/>
    <lineage>
        <taxon>Bacteria</taxon>
        <taxon>Bacillati</taxon>
        <taxon>Actinomycetota</taxon>
        <taxon>Actinomycetes</taxon>
        <taxon>Streptosporangiales</taxon>
        <taxon>Nocardiopsidaceae</taxon>
        <taxon>Streptomonospora</taxon>
    </lineage>
</organism>
<keyword evidence="2" id="KW-1185">Reference proteome</keyword>
<dbReference type="NCBIfam" id="NF033431">
    <property type="entry name" value="cinnamycin_RiPP"/>
    <property type="match status" value="1"/>
</dbReference>
<sequence>MSTTTLMHQAAVDAEFRAAVLADPTAFGLTADALPATVEQADQAAIDSWTDGIVSSEIFACSTSCSWGPFTVVCDGSSKQ</sequence>
<evidence type="ECO:0008006" key="3">
    <source>
        <dbReference type="Google" id="ProtNLM"/>
    </source>
</evidence>
<dbReference type="InterPro" id="IPR048275">
    <property type="entry name" value="Cinnamycin_RiPP"/>
</dbReference>
<dbReference type="EMBL" id="JACCFO010000001">
    <property type="protein sequence ID" value="NYI95542.1"/>
    <property type="molecule type" value="Genomic_DNA"/>
</dbReference>
<evidence type="ECO:0000313" key="1">
    <source>
        <dbReference type="EMBL" id="NYI95542.1"/>
    </source>
</evidence>
<dbReference type="RefSeq" id="WP_179767042.1">
    <property type="nucleotide sequence ID" value="NZ_JACCFO010000001.1"/>
</dbReference>
<name>A0A853BM06_9ACTN</name>
<gene>
    <name evidence="1" type="ORF">HNR12_001819</name>
</gene>